<reference evidence="2" key="2">
    <citation type="submission" date="2020-09" db="EMBL/GenBank/DDBJ databases">
        <authorList>
            <person name="Sun Q."/>
            <person name="Zhou Y."/>
        </authorList>
    </citation>
    <scope>NUCLEOTIDE SEQUENCE</scope>
    <source>
        <strain evidence="2">CGMCC 1.12408</strain>
    </source>
</reference>
<dbReference type="Proteomes" id="UP000613512">
    <property type="component" value="Unassembled WGS sequence"/>
</dbReference>
<organism evidence="2 3">
    <name type="scientific">Ornithinibacillus halotolerans</name>
    <dbReference type="NCBI Taxonomy" id="1274357"/>
    <lineage>
        <taxon>Bacteria</taxon>
        <taxon>Bacillati</taxon>
        <taxon>Bacillota</taxon>
        <taxon>Bacilli</taxon>
        <taxon>Bacillales</taxon>
        <taxon>Bacillaceae</taxon>
        <taxon>Ornithinibacillus</taxon>
    </lineage>
</organism>
<comment type="caution">
    <text evidence="2">The sequence shown here is derived from an EMBL/GenBank/DDBJ whole genome shotgun (WGS) entry which is preliminary data.</text>
</comment>
<proteinExistence type="predicted"/>
<name>A0A916W798_9BACI</name>
<dbReference type="RefSeq" id="WP_188384095.1">
    <property type="nucleotide sequence ID" value="NZ_BMEY01000006.1"/>
</dbReference>
<gene>
    <name evidence="2" type="ORF">GCM10008025_15460</name>
</gene>
<feature type="domain" description="Nudix hydrolase" evidence="1">
    <location>
        <begin position="1"/>
        <end position="146"/>
    </location>
</feature>
<dbReference type="PROSITE" id="PS51462">
    <property type="entry name" value="NUDIX"/>
    <property type="match status" value="1"/>
</dbReference>
<reference evidence="2" key="1">
    <citation type="journal article" date="2014" name="Int. J. Syst. Evol. Microbiol.">
        <title>Complete genome sequence of Corynebacterium casei LMG S-19264T (=DSM 44701T), isolated from a smear-ripened cheese.</title>
        <authorList>
            <consortium name="US DOE Joint Genome Institute (JGI-PGF)"/>
            <person name="Walter F."/>
            <person name="Albersmeier A."/>
            <person name="Kalinowski J."/>
            <person name="Ruckert C."/>
        </authorList>
    </citation>
    <scope>NUCLEOTIDE SEQUENCE</scope>
    <source>
        <strain evidence="2">CGMCC 1.12408</strain>
    </source>
</reference>
<protein>
    <recommendedName>
        <fullName evidence="1">Nudix hydrolase domain-containing protein</fullName>
    </recommendedName>
</protein>
<dbReference type="Gene3D" id="3.90.79.10">
    <property type="entry name" value="Nucleoside Triphosphate Pyrophosphohydrolase"/>
    <property type="match status" value="1"/>
</dbReference>
<sequence length="155" mass="17807">MVRKAVGAIVFQGDCFLLVHKVKINAGSTKEDIIGEWDVVKGGVEDSDKDLQSAVLRELIEETSSSEFQIIKQLPEKICFDFPEETSRKIGFKRQETTMFLVEFFGDRESLNPNDNEIDKIRMLNKEEVMEKLSHADTVEYFNKYIFHRGGQSPL</sequence>
<dbReference type="InterPro" id="IPR015797">
    <property type="entry name" value="NUDIX_hydrolase-like_dom_sf"/>
</dbReference>
<evidence type="ECO:0000313" key="2">
    <source>
        <dbReference type="EMBL" id="GGA72583.1"/>
    </source>
</evidence>
<dbReference type="EMBL" id="BMEY01000006">
    <property type="protein sequence ID" value="GGA72583.1"/>
    <property type="molecule type" value="Genomic_DNA"/>
</dbReference>
<dbReference type="SUPFAM" id="SSF55811">
    <property type="entry name" value="Nudix"/>
    <property type="match status" value="1"/>
</dbReference>
<evidence type="ECO:0000259" key="1">
    <source>
        <dbReference type="PROSITE" id="PS51462"/>
    </source>
</evidence>
<keyword evidence="3" id="KW-1185">Reference proteome</keyword>
<dbReference type="Pfam" id="PF00293">
    <property type="entry name" value="NUDIX"/>
    <property type="match status" value="1"/>
</dbReference>
<dbReference type="InterPro" id="IPR000086">
    <property type="entry name" value="NUDIX_hydrolase_dom"/>
</dbReference>
<accession>A0A916W798</accession>
<evidence type="ECO:0000313" key="3">
    <source>
        <dbReference type="Proteomes" id="UP000613512"/>
    </source>
</evidence>
<dbReference type="AlphaFoldDB" id="A0A916W798"/>